<organism evidence="2 3">
    <name type="scientific">Acorus calamus</name>
    <name type="common">Sweet flag</name>
    <dbReference type="NCBI Taxonomy" id="4465"/>
    <lineage>
        <taxon>Eukaryota</taxon>
        <taxon>Viridiplantae</taxon>
        <taxon>Streptophyta</taxon>
        <taxon>Embryophyta</taxon>
        <taxon>Tracheophyta</taxon>
        <taxon>Spermatophyta</taxon>
        <taxon>Magnoliopsida</taxon>
        <taxon>Liliopsida</taxon>
        <taxon>Acoraceae</taxon>
        <taxon>Acorus</taxon>
    </lineage>
</organism>
<gene>
    <name evidence="2" type="primary">B3GALT12</name>
    <name evidence="2" type="ORF">QJS10_CPA10g01466</name>
</gene>
<keyword evidence="1" id="KW-0812">Transmembrane</keyword>
<reference evidence="2" key="1">
    <citation type="journal article" date="2023" name="Nat. Commun.">
        <title>Diploid and tetraploid genomes of Acorus and the evolution of monocots.</title>
        <authorList>
            <person name="Ma L."/>
            <person name="Liu K.W."/>
            <person name="Li Z."/>
            <person name="Hsiao Y.Y."/>
            <person name="Qi Y."/>
            <person name="Fu T."/>
            <person name="Tang G.D."/>
            <person name="Zhang D."/>
            <person name="Sun W.H."/>
            <person name="Liu D.K."/>
            <person name="Li Y."/>
            <person name="Chen G.Z."/>
            <person name="Liu X.D."/>
            <person name="Liao X.Y."/>
            <person name="Jiang Y.T."/>
            <person name="Yu X."/>
            <person name="Hao Y."/>
            <person name="Huang J."/>
            <person name="Zhao X.W."/>
            <person name="Ke S."/>
            <person name="Chen Y.Y."/>
            <person name="Wu W.L."/>
            <person name="Hsu J.L."/>
            <person name="Lin Y.F."/>
            <person name="Huang M.D."/>
            <person name="Li C.Y."/>
            <person name="Huang L."/>
            <person name="Wang Z.W."/>
            <person name="Zhao X."/>
            <person name="Zhong W.Y."/>
            <person name="Peng D.H."/>
            <person name="Ahmad S."/>
            <person name="Lan S."/>
            <person name="Zhang J.S."/>
            <person name="Tsai W.C."/>
            <person name="Van de Peer Y."/>
            <person name="Liu Z.J."/>
        </authorList>
    </citation>
    <scope>NUCLEOTIDE SEQUENCE</scope>
    <source>
        <strain evidence="2">CP</strain>
    </source>
</reference>
<proteinExistence type="predicted"/>
<dbReference type="EMBL" id="JAUJYO010000010">
    <property type="protein sequence ID" value="KAK1307518.1"/>
    <property type="molecule type" value="Genomic_DNA"/>
</dbReference>
<feature type="transmembrane region" description="Helical" evidence="1">
    <location>
        <begin position="20"/>
        <end position="46"/>
    </location>
</feature>
<dbReference type="Proteomes" id="UP001180020">
    <property type="component" value="Unassembled WGS sequence"/>
</dbReference>
<protein>
    <submittedName>
        <fullName evidence="2">Beta-1,3-galactosyltransferase 12</fullName>
    </submittedName>
</protein>
<reference evidence="2" key="2">
    <citation type="submission" date="2023-06" db="EMBL/GenBank/DDBJ databases">
        <authorList>
            <person name="Ma L."/>
            <person name="Liu K.-W."/>
            <person name="Li Z."/>
            <person name="Hsiao Y.-Y."/>
            <person name="Qi Y."/>
            <person name="Fu T."/>
            <person name="Tang G."/>
            <person name="Zhang D."/>
            <person name="Sun W.-H."/>
            <person name="Liu D.-K."/>
            <person name="Li Y."/>
            <person name="Chen G.-Z."/>
            <person name="Liu X.-D."/>
            <person name="Liao X.-Y."/>
            <person name="Jiang Y.-T."/>
            <person name="Yu X."/>
            <person name="Hao Y."/>
            <person name="Huang J."/>
            <person name="Zhao X.-W."/>
            <person name="Ke S."/>
            <person name="Chen Y.-Y."/>
            <person name="Wu W.-L."/>
            <person name="Hsu J.-L."/>
            <person name="Lin Y.-F."/>
            <person name="Huang M.-D."/>
            <person name="Li C.-Y."/>
            <person name="Huang L."/>
            <person name="Wang Z.-W."/>
            <person name="Zhao X."/>
            <person name="Zhong W.-Y."/>
            <person name="Peng D.-H."/>
            <person name="Ahmad S."/>
            <person name="Lan S."/>
            <person name="Zhang J.-S."/>
            <person name="Tsai W.-C."/>
            <person name="Van De Peer Y."/>
            <person name="Liu Z.-J."/>
        </authorList>
    </citation>
    <scope>NUCLEOTIDE SEQUENCE</scope>
    <source>
        <strain evidence="2">CP</strain>
        <tissue evidence="2">Leaves</tissue>
    </source>
</reference>
<dbReference type="AlphaFoldDB" id="A0AAV9E3K3"/>
<name>A0AAV9E3K3_ACOCL</name>
<keyword evidence="1" id="KW-0472">Membrane</keyword>
<evidence type="ECO:0000256" key="1">
    <source>
        <dbReference type="SAM" id="Phobius"/>
    </source>
</evidence>
<comment type="caution">
    <text evidence="2">The sequence shown here is derived from an EMBL/GenBank/DDBJ whole genome shotgun (WGS) entry which is preliminary data.</text>
</comment>
<accession>A0AAV9E3K3</accession>
<keyword evidence="3" id="KW-1185">Reference proteome</keyword>
<sequence length="191" mass="21979">MHETTSKSNHLKERWVMALAALRALIVYAVEGAIIDVVVAILLDFLAQVDAWTQTRFECCTRERLAIFFHAVNEPCKHVEGILRRVCRHHQHRHQDHHYHYCPLATQNTNNMTRSRLIRRRDSKSLRMFSNEDVTVGSWMLAMDVNHEDNRAICDPRCTPTSIAVPRCSVTSSNCLELLEGDEIFVIGVPM</sequence>
<evidence type="ECO:0000313" key="2">
    <source>
        <dbReference type="EMBL" id="KAK1307518.1"/>
    </source>
</evidence>
<evidence type="ECO:0000313" key="3">
    <source>
        <dbReference type="Proteomes" id="UP001180020"/>
    </source>
</evidence>
<keyword evidence="1" id="KW-1133">Transmembrane helix</keyword>